<keyword evidence="6 8" id="KW-1133">Transmembrane helix</keyword>
<evidence type="ECO:0000256" key="7">
    <source>
        <dbReference type="ARBA" id="ARBA00023136"/>
    </source>
</evidence>
<dbReference type="InterPro" id="IPR002549">
    <property type="entry name" value="AI-2E-like"/>
</dbReference>
<feature type="transmembrane region" description="Helical" evidence="8">
    <location>
        <begin position="299"/>
        <end position="317"/>
    </location>
</feature>
<dbReference type="RefSeq" id="WP_170020947.1">
    <property type="nucleotide sequence ID" value="NZ_JABCSC020000001.1"/>
</dbReference>
<evidence type="ECO:0000256" key="6">
    <source>
        <dbReference type="ARBA" id="ARBA00022989"/>
    </source>
</evidence>
<evidence type="ECO:0000313" key="10">
    <source>
        <dbReference type="Proteomes" id="UP000778523"/>
    </source>
</evidence>
<keyword evidence="4" id="KW-1003">Cell membrane</keyword>
<name>A0ABX2IK84_9RHOO</name>
<dbReference type="Pfam" id="PF01594">
    <property type="entry name" value="AI-2E_transport"/>
    <property type="match status" value="2"/>
</dbReference>
<dbReference type="PANTHER" id="PTHR21716:SF53">
    <property type="entry name" value="PERMEASE PERM-RELATED"/>
    <property type="match status" value="1"/>
</dbReference>
<keyword evidence="3" id="KW-0813">Transport</keyword>
<evidence type="ECO:0000256" key="3">
    <source>
        <dbReference type="ARBA" id="ARBA00022448"/>
    </source>
</evidence>
<dbReference type="PANTHER" id="PTHR21716">
    <property type="entry name" value="TRANSMEMBRANE PROTEIN"/>
    <property type="match status" value="1"/>
</dbReference>
<protein>
    <submittedName>
        <fullName evidence="9">AI-2E family transporter</fullName>
    </submittedName>
</protein>
<feature type="transmembrane region" description="Helical" evidence="8">
    <location>
        <begin position="65"/>
        <end position="89"/>
    </location>
</feature>
<keyword evidence="7 8" id="KW-0472">Membrane</keyword>
<organism evidence="9 10">
    <name type="scientific">Uliginosibacterium aquaticum</name>
    <dbReference type="NCBI Taxonomy" id="2731212"/>
    <lineage>
        <taxon>Bacteria</taxon>
        <taxon>Pseudomonadati</taxon>
        <taxon>Pseudomonadota</taxon>
        <taxon>Betaproteobacteria</taxon>
        <taxon>Rhodocyclales</taxon>
        <taxon>Zoogloeaceae</taxon>
        <taxon>Uliginosibacterium</taxon>
    </lineage>
</organism>
<evidence type="ECO:0000256" key="1">
    <source>
        <dbReference type="ARBA" id="ARBA00004651"/>
    </source>
</evidence>
<keyword evidence="5 8" id="KW-0812">Transmembrane</keyword>
<dbReference type="Proteomes" id="UP000778523">
    <property type="component" value="Unassembled WGS sequence"/>
</dbReference>
<comment type="similarity">
    <text evidence="2">Belongs to the autoinducer-2 exporter (AI-2E) (TC 2.A.86) family.</text>
</comment>
<feature type="transmembrane region" description="Helical" evidence="8">
    <location>
        <begin position="238"/>
        <end position="266"/>
    </location>
</feature>
<evidence type="ECO:0000256" key="2">
    <source>
        <dbReference type="ARBA" id="ARBA00009773"/>
    </source>
</evidence>
<proteinExistence type="inferred from homology"/>
<reference evidence="9 10" key="1">
    <citation type="submission" date="2020-06" db="EMBL/GenBank/DDBJ databases">
        <title>Draft genome of Uliginosibacterium sp. IMCC34675.</title>
        <authorList>
            <person name="Song J."/>
        </authorList>
    </citation>
    <scope>NUCLEOTIDE SEQUENCE [LARGE SCALE GENOMIC DNA]</scope>
    <source>
        <strain evidence="9 10">IMCC34675</strain>
    </source>
</reference>
<feature type="transmembrane region" description="Helical" evidence="8">
    <location>
        <begin position="34"/>
        <end position="53"/>
    </location>
</feature>
<accession>A0ABX2IK84</accession>
<sequence length="627" mass="67958">MPTLKTAKPTPSDQLAKLLGGAVVLLLLDYGRDVLVPIVLAIFLGLLVAPLIRQLRHWGLGQVQAVAISVFLLFAAVSITAVVLGSQAIRLASSLPQYESTIRNKLQTLDRLTLGKLDALLTQADHLVNKLSPEPPAKTVLPPLIASPGLDGREQPVKVQIAEPHPKPLEIISKLAERIVPPLETGGIVFILLVFILLDFDLMRDRLIRLAGGSNLRATTQAITDATERLSRFFVSQFAVNALVGSLVAAGLGLAGISGALFWGALTAVSRFVPYIGIWLAAGAALLMSAAMAEGWAPVVHTLLVFMFVEIVVAQFFEPKLYGHSTGLSPLSVVISAIFWSALWGPVGLILSTPLTLCLVVAGRYVPALNFLEILLGDLPALSHAERFYQRALSGDAPELVRGLRQFLKDKPLREYCDQVLLGSVKLAYIDFGEHEITRDEQAHMNRAVSGLIEAMSRKRSLRRSSIQGSVLRITAPDNGTPDSYRSLNPRRDCSILVTDIGDPVAIVVAKACVNVLHSEEFEARYLSHGALAEIEADADIPLVFISCVAPEDHARALAQSVAELRRRLPGAHLVVMRVLEEIEAPFARPAYSECGADAMVRSYQEMVDTCFRCLARQSGEATDLEV</sequence>
<feature type="transmembrane region" description="Helical" evidence="8">
    <location>
        <begin position="337"/>
        <end position="362"/>
    </location>
</feature>
<gene>
    <name evidence="9" type="ORF">HJ583_005395</name>
</gene>
<evidence type="ECO:0000256" key="4">
    <source>
        <dbReference type="ARBA" id="ARBA00022475"/>
    </source>
</evidence>
<comment type="caution">
    <text evidence="9">The sequence shown here is derived from an EMBL/GenBank/DDBJ whole genome shotgun (WGS) entry which is preliminary data.</text>
</comment>
<dbReference type="EMBL" id="JABCSC020000001">
    <property type="protein sequence ID" value="NSL54450.1"/>
    <property type="molecule type" value="Genomic_DNA"/>
</dbReference>
<evidence type="ECO:0000256" key="5">
    <source>
        <dbReference type="ARBA" id="ARBA00022692"/>
    </source>
</evidence>
<comment type="subcellular location">
    <subcellularLocation>
        <location evidence="1">Cell membrane</location>
        <topology evidence="1">Multi-pass membrane protein</topology>
    </subcellularLocation>
</comment>
<feature type="transmembrane region" description="Helical" evidence="8">
    <location>
        <begin position="272"/>
        <end position="292"/>
    </location>
</feature>
<evidence type="ECO:0000313" key="9">
    <source>
        <dbReference type="EMBL" id="NSL54450.1"/>
    </source>
</evidence>
<evidence type="ECO:0000256" key="8">
    <source>
        <dbReference type="SAM" id="Phobius"/>
    </source>
</evidence>
<feature type="transmembrane region" description="Helical" evidence="8">
    <location>
        <begin position="179"/>
        <end position="200"/>
    </location>
</feature>
<keyword evidence="10" id="KW-1185">Reference proteome</keyword>